<dbReference type="AlphaFoldDB" id="A0A8R7TZB6"/>
<proteinExistence type="predicted"/>
<protein>
    <submittedName>
        <fullName evidence="1">Uncharacterized protein</fullName>
    </submittedName>
</protein>
<evidence type="ECO:0000313" key="1">
    <source>
        <dbReference type="EnsemblPlants" id="TuG1812G0300003917.01.T02.cds385295"/>
    </source>
</evidence>
<name>A0A8R7TZB6_TRIUA</name>
<reference evidence="2" key="1">
    <citation type="journal article" date="2013" name="Nature">
        <title>Draft genome of the wheat A-genome progenitor Triticum urartu.</title>
        <authorList>
            <person name="Ling H.Q."/>
            <person name="Zhao S."/>
            <person name="Liu D."/>
            <person name="Wang J."/>
            <person name="Sun H."/>
            <person name="Zhang C."/>
            <person name="Fan H."/>
            <person name="Li D."/>
            <person name="Dong L."/>
            <person name="Tao Y."/>
            <person name="Gao C."/>
            <person name="Wu H."/>
            <person name="Li Y."/>
            <person name="Cui Y."/>
            <person name="Guo X."/>
            <person name="Zheng S."/>
            <person name="Wang B."/>
            <person name="Yu K."/>
            <person name="Liang Q."/>
            <person name="Yang W."/>
            <person name="Lou X."/>
            <person name="Chen J."/>
            <person name="Feng M."/>
            <person name="Jian J."/>
            <person name="Zhang X."/>
            <person name="Luo G."/>
            <person name="Jiang Y."/>
            <person name="Liu J."/>
            <person name="Wang Z."/>
            <person name="Sha Y."/>
            <person name="Zhang B."/>
            <person name="Wu H."/>
            <person name="Tang D."/>
            <person name="Shen Q."/>
            <person name="Xue P."/>
            <person name="Zou S."/>
            <person name="Wang X."/>
            <person name="Liu X."/>
            <person name="Wang F."/>
            <person name="Yang Y."/>
            <person name="An X."/>
            <person name="Dong Z."/>
            <person name="Zhang K."/>
            <person name="Zhang X."/>
            <person name="Luo M.C."/>
            <person name="Dvorak J."/>
            <person name="Tong Y."/>
            <person name="Wang J."/>
            <person name="Yang H."/>
            <person name="Li Z."/>
            <person name="Wang D."/>
            <person name="Zhang A."/>
            <person name="Wang J."/>
        </authorList>
    </citation>
    <scope>NUCLEOTIDE SEQUENCE</scope>
    <source>
        <strain evidence="2">cv. G1812</strain>
    </source>
</reference>
<organism evidence="1 2">
    <name type="scientific">Triticum urartu</name>
    <name type="common">Red wild einkorn</name>
    <name type="synonym">Crithodium urartu</name>
    <dbReference type="NCBI Taxonomy" id="4572"/>
    <lineage>
        <taxon>Eukaryota</taxon>
        <taxon>Viridiplantae</taxon>
        <taxon>Streptophyta</taxon>
        <taxon>Embryophyta</taxon>
        <taxon>Tracheophyta</taxon>
        <taxon>Spermatophyta</taxon>
        <taxon>Magnoliopsida</taxon>
        <taxon>Liliopsida</taxon>
        <taxon>Poales</taxon>
        <taxon>Poaceae</taxon>
        <taxon>BOP clade</taxon>
        <taxon>Pooideae</taxon>
        <taxon>Triticodae</taxon>
        <taxon>Triticeae</taxon>
        <taxon>Triticinae</taxon>
        <taxon>Triticum</taxon>
    </lineage>
</organism>
<dbReference type="Proteomes" id="UP000015106">
    <property type="component" value="Chromosome 3"/>
</dbReference>
<evidence type="ECO:0000313" key="2">
    <source>
        <dbReference type="Proteomes" id="UP000015106"/>
    </source>
</evidence>
<reference evidence="1" key="2">
    <citation type="submission" date="2018-03" db="EMBL/GenBank/DDBJ databases">
        <title>The Triticum urartu genome reveals the dynamic nature of wheat genome evolution.</title>
        <authorList>
            <person name="Ling H."/>
            <person name="Ma B."/>
            <person name="Shi X."/>
            <person name="Liu H."/>
            <person name="Dong L."/>
            <person name="Sun H."/>
            <person name="Cao Y."/>
            <person name="Gao Q."/>
            <person name="Zheng S."/>
            <person name="Li Y."/>
            <person name="Yu Y."/>
            <person name="Du H."/>
            <person name="Qi M."/>
            <person name="Li Y."/>
            <person name="Yu H."/>
            <person name="Cui Y."/>
            <person name="Wang N."/>
            <person name="Chen C."/>
            <person name="Wu H."/>
            <person name="Zhao Y."/>
            <person name="Zhang J."/>
            <person name="Li Y."/>
            <person name="Zhou W."/>
            <person name="Zhang B."/>
            <person name="Hu W."/>
            <person name="Eijk M."/>
            <person name="Tang J."/>
            <person name="Witsenboer H."/>
            <person name="Zhao S."/>
            <person name="Li Z."/>
            <person name="Zhang A."/>
            <person name="Wang D."/>
            <person name="Liang C."/>
        </authorList>
    </citation>
    <scope>NUCLEOTIDE SEQUENCE [LARGE SCALE GENOMIC DNA]</scope>
    <source>
        <strain evidence="1">cv. G1812</strain>
    </source>
</reference>
<accession>A0A8R7TZB6</accession>
<dbReference type="Gramene" id="TuG1812G0300003917.01.T02">
    <property type="protein sequence ID" value="TuG1812G0300003917.01.T02.cds385295"/>
    <property type="gene ID" value="TuG1812G0300003917.01"/>
</dbReference>
<gene>
    <name evidence="1" type="primary">LOC125545212</name>
</gene>
<dbReference type="EnsemblPlants" id="TuG1812G0300003917.01.T02">
    <property type="protein sequence ID" value="TuG1812G0300003917.01.T02.cds385295"/>
    <property type="gene ID" value="TuG1812G0300003917.01"/>
</dbReference>
<reference evidence="1" key="3">
    <citation type="submission" date="2022-06" db="UniProtKB">
        <authorList>
            <consortium name="EnsemblPlants"/>
        </authorList>
    </citation>
    <scope>IDENTIFICATION</scope>
</reference>
<keyword evidence="2" id="KW-1185">Reference proteome</keyword>
<sequence length="41" mass="4849">MVRSNSIDSCYSSIQDVTYRYLPLPLPLPSTLPFLRRRRVH</sequence>